<dbReference type="Pfam" id="PF25967">
    <property type="entry name" value="RND-MFP_C"/>
    <property type="match status" value="1"/>
</dbReference>
<dbReference type="GO" id="GO:0030313">
    <property type="term" value="C:cell envelope"/>
    <property type="evidence" value="ECO:0007669"/>
    <property type="project" value="UniProtKB-SubCell"/>
</dbReference>
<evidence type="ECO:0000256" key="2">
    <source>
        <dbReference type="ARBA" id="ARBA00009477"/>
    </source>
</evidence>
<keyword evidence="10" id="KW-1185">Reference proteome</keyword>
<proteinExistence type="inferred from homology"/>
<dbReference type="NCBIfam" id="TIGR01730">
    <property type="entry name" value="RND_mfp"/>
    <property type="match status" value="1"/>
</dbReference>
<feature type="domain" description="Multidrug resistance protein MdtA-like barrel-sandwich hybrid" evidence="6">
    <location>
        <begin position="60"/>
        <end position="199"/>
    </location>
</feature>
<dbReference type="GO" id="GO:0005886">
    <property type="term" value="C:plasma membrane"/>
    <property type="evidence" value="ECO:0007669"/>
    <property type="project" value="TreeGrafter"/>
</dbReference>
<evidence type="ECO:0000256" key="3">
    <source>
        <dbReference type="SAM" id="Coils"/>
    </source>
</evidence>
<evidence type="ECO:0000256" key="4">
    <source>
        <dbReference type="SAM" id="SignalP"/>
    </source>
</evidence>
<evidence type="ECO:0000259" key="6">
    <source>
        <dbReference type="Pfam" id="PF25917"/>
    </source>
</evidence>
<dbReference type="Pfam" id="PF25876">
    <property type="entry name" value="HH_MFP_RND"/>
    <property type="match status" value="1"/>
</dbReference>
<gene>
    <name evidence="9" type="ORF">FYJ73_04415</name>
</gene>
<organism evidence="9 10">
    <name type="scientific">Hallella mizrahii</name>
    <dbReference type="NCBI Taxonomy" id="2606637"/>
    <lineage>
        <taxon>Bacteria</taxon>
        <taxon>Pseudomonadati</taxon>
        <taxon>Bacteroidota</taxon>
        <taxon>Bacteroidia</taxon>
        <taxon>Bacteroidales</taxon>
        <taxon>Prevotellaceae</taxon>
        <taxon>Hallella</taxon>
    </lineage>
</organism>
<evidence type="ECO:0000313" key="9">
    <source>
        <dbReference type="EMBL" id="MST83920.1"/>
    </source>
</evidence>
<dbReference type="Pfam" id="PF25917">
    <property type="entry name" value="BSH_RND"/>
    <property type="match status" value="1"/>
</dbReference>
<dbReference type="RefSeq" id="WP_154533498.1">
    <property type="nucleotide sequence ID" value="NZ_VUNG01000006.1"/>
</dbReference>
<dbReference type="InterPro" id="IPR058626">
    <property type="entry name" value="MdtA-like_b-barrel"/>
</dbReference>
<reference evidence="9 10" key="1">
    <citation type="submission" date="2019-08" db="EMBL/GenBank/DDBJ databases">
        <title>In-depth cultivation of the pig gut microbiome towards novel bacterial diversity and tailored functional studies.</title>
        <authorList>
            <person name="Wylensek D."/>
            <person name="Hitch T.C.A."/>
            <person name="Clavel T."/>
        </authorList>
    </citation>
    <scope>NUCLEOTIDE SEQUENCE [LARGE SCALE GENOMIC DNA]</scope>
    <source>
        <strain evidence="9 10">LKV-178-WT-2A</strain>
    </source>
</reference>
<comment type="similarity">
    <text evidence="2">Belongs to the membrane fusion protein (MFP) (TC 8.A.1) family.</text>
</comment>
<feature type="domain" description="Multidrug resistance protein MdtA-like alpha-helical hairpin" evidence="5">
    <location>
        <begin position="101"/>
        <end position="168"/>
    </location>
</feature>
<evidence type="ECO:0000313" key="10">
    <source>
        <dbReference type="Proteomes" id="UP000438914"/>
    </source>
</evidence>
<accession>A0A7K0KER8</accession>
<dbReference type="InterPro" id="IPR058625">
    <property type="entry name" value="MdtA-like_BSH"/>
</dbReference>
<dbReference type="Gene3D" id="2.40.50.100">
    <property type="match status" value="1"/>
</dbReference>
<evidence type="ECO:0000259" key="5">
    <source>
        <dbReference type="Pfam" id="PF25876"/>
    </source>
</evidence>
<dbReference type="Gene3D" id="2.40.30.170">
    <property type="match status" value="1"/>
</dbReference>
<dbReference type="SUPFAM" id="SSF111369">
    <property type="entry name" value="HlyD-like secretion proteins"/>
    <property type="match status" value="1"/>
</dbReference>
<dbReference type="AlphaFoldDB" id="A0A7K0KER8"/>
<protein>
    <submittedName>
        <fullName evidence="9">Efflux RND transporter periplasmic adaptor subunit</fullName>
    </submittedName>
</protein>
<comment type="subcellular location">
    <subcellularLocation>
        <location evidence="1">Cell envelope</location>
    </subcellularLocation>
</comment>
<feature type="signal peptide" evidence="4">
    <location>
        <begin position="1"/>
        <end position="20"/>
    </location>
</feature>
<dbReference type="GO" id="GO:0046677">
    <property type="term" value="P:response to antibiotic"/>
    <property type="evidence" value="ECO:0007669"/>
    <property type="project" value="TreeGrafter"/>
</dbReference>
<keyword evidence="4" id="KW-0732">Signal</keyword>
<dbReference type="Proteomes" id="UP000438914">
    <property type="component" value="Unassembled WGS sequence"/>
</dbReference>
<comment type="caution">
    <text evidence="9">The sequence shown here is derived from an EMBL/GenBank/DDBJ whole genome shotgun (WGS) entry which is preliminary data.</text>
</comment>
<dbReference type="GO" id="GO:0022857">
    <property type="term" value="F:transmembrane transporter activity"/>
    <property type="evidence" value="ECO:0007669"/>
    <property type="project" value="InterPro"/>
</dbReference>
<evidence type="ECO:0000259" key="8">
    <source>
        <dbReference type="Pfam" id="PF25967"/>
    </source>
</evidence>
<dbReference type="InterPro" id="IPR006143">
    <property type="entry name" value="RND_pump_MFP"/>
</dbReference>
<sequence>MKIKNCMFVALAALSLVSCGKKGGNSLADLQDNEFAVSTAGESSASMQSTYPATIKGIQDVEVHPKLSGYITNVYVHEGQYVRAGQVMFTIDSETYRAAVNQSRAALNTAIAQANTTKLTYLNNKKLFAQHIIGQYELETALNSYKTAEAQVAQARASLASARETLAWCTVTAPASGVVGSLPFKKGALVSAQSTLTTVSDVSTVEVFFSMSEPDILSMSKTAGSVAGVLREMPTVKLQLADGTTYNQPGRVVKMSGIIDATTGAYTLIAHFPNPQGLLKSGGAGQIIVPHVSNNIISIPQEATSQVQNKYFVYKVDKDNKVKYTEITVSPQNDGLTYIVTSGLNAGDRYVSKGISKLTDGEKIKPLTEEQYQKKIDDAANLSKEQGSAKGFVKAMTGK</sequence>
<dbReference type="InterPro" id="IPR058627">
    <property type="entry name" value="MdtA-like_C"/>
</dbReference>
<keyword evidence="3" id="KW-0175">Coiled coil</keyword>
<dbReference type="PROSITE" id="PS51257">
    <property type="entry name" value="PROKAR_LIPOPROTEIN"/>
    <property type="match status" value="1"/>
</dbReference>
<feature type="coiled-coil region" evidence="3">
    <location>
        <begin position="138"/>
        <end position="165"/>
    </location>
</feature>
<dbReference type="PANTHER" id="PTHR30158">
    <property type="entry name" value="ACRA/E-RELATED COMPONENT OF DRUG EFFLUX TRANSPORTER"/>
    <property type="match status" value="1"/>
</dbReference>
<dbReference type="Pfam" id="PF25944">
    <property type="entry name" value="Beta-barrel_RND"/>
    <property type="match status" value="1"/>
</dbReference>
<dbReference type="EMBL" id="VUNG01000006">
    <property type="protein sequence ID" value="MST83920.1"/>
    <property type="molecule type" value="Genomic_DNA"/>
</dbReference>
<evidence type="ECO:0000259" key="7">
    <source>
        <dbReference type="Pfam" id="PF25944"/>
    </source>
</evidence>
<feature type="domain" description="Multidrug resistance protein MdtA-like beta-barrel" evidence="7">
    <location>
        <begin position="204"/>
        <end position="280"/>
    </location>
</feature>
<dbReference type="InterPro" id="IPR058624">
    <property type="entry name" value="MdtA-like_HH"/>
</dbReference>
<dbReference type="PANTHER" id="PTHR30158:SF23">
    <property type="entry name" value="MULTIDRUG RESISTANCE PROTEIN MEXA"/>
    <property type="match status" value="1"/>
</dbReference>
<evidence type="ECO:0000256" key="1">
    <source>
        <dbReference type="ARBA" id="ARBA00004196"/>
    </source>
</evidence>
<dbReference type="Gene3D" id="2.40.420.20">
    <property type="match status" value="1"/>
</dbReference>
<dbReference type="Gene3D" id="1.10.287.470">
    <property type="entry name" value="Helix hairpin bin"/>
    <property type="match status" value="1"/>
</dbReference>
<feature type="domain" description="Multidrug resistance protein MdtA-like C-terminal permuted SH3" evidence="8">
    <location>
        <begin position="295"/>
        <end position="356"/>
    </location>
</feature>
<feature type="chain" id="PRO_5029901582" evidence="4">
    <location>
        <begin position="21"/>
        <end position="399"/>
    </location>
</feature>
<name>A0A7K0KER8_9BACT</name>